<organism evidence="2">
    <name type="scientific">metagenome</name>
    <dbReference type="NCBI Taxonomy" id="256318"/>
    <lineage>
        <taxon>unclassified sequences</taxon>
        <taxon>metagenomes</taxon>
    </lineage>
</organism>
<dbReference type="AlphaFoldDB" id="A0A2P2C6K4"/>
<protein>
    <recommendedName>
        <fullName evidence="3">Transmembrane protein</fullName>
    </recommendedName>
</protein>
<keyword evidence="1" id="KW-0472">Membrane</keyword>
<sequence>MKIYADRAGRRTAQIVADLLVVAFVALSIWVALQVHDLVDSLASPSRTATSSAGDLASSLRDAGEAVGGIPLVPDGVSAPFDQSASAADDIAAASTATTEVIEDLSRWLAISTAVLPILLALAAYLPGRLRWIRRATAGQRFIDSADDLDLFALRALTRQPLHVLAKLSDDPAGGWRRKDPDLIVSLSLLELRDCGLDPGPATVRS</sequence>
<feature type="transmembrane region" description="Helical" evidence="1">
    <location>
        <begin position="108"/>
        <end position="126"/>
    </location>
</feature>
<reference evidence="2" key="1">
    <citation type="submission" date="2015-08" db="EMBL/GenBank/DDBJ databases">
        <authorList>
            <person name="Babu N.S."/>
            <person name="Beckwith C.J."/>
            <person name="Beseler K.G."/>
            <person name="Brison A."/>
            <person name="Carone J.V."/>
            <person name="Caskin T.P."/>
            <person name="Diamond M."/>
            <person name="Durham M.E."/>
            <person name="Foxe J.M."/>
            <person name="Go M."/>
            <person name="Henderson B.A."/>
            <person name="Jones I.B."/>
            <person name="McGettigan J.A."/>
            <person name="Micheletti S.J."/>
            <person name="Nasrallah M.E."/>
            <person name="Ortiz D."/>
            <person name="Piller C.R."/>
            <person name="Privatt S.R."/>
            <person name="Schneider S.L."/>
            <person name="Sharp S."/>
            <person name="Smith T.C."/>
            <person name="Stanton J.D."/>
            <person name="Ullery H.E."/>
            <person name="Wilson R.J."/>
            <person name="Serrano M.G."/>
            <person name="Buck G."/>
            <person name="Lee V."/>
            <person name="Wang Y."/>
            <person name="Carvalho R."/>
            <person name="Voegtly L."/>
            <person name="Shi R."/>
            <person name="Duckworth R."/>
            <person name="Johnson A."/>
            <person name="Loviza R."/>
            <person name="Walstead R."/>
            <person name="Shah Z."/>
            <person name="Kiflezghi M."/>
            <person name="Wade K."/>
            <person name="Ball S.L."/>
            <person name="Bradley K.W."/>
            <person name="Asai D.J."/>
            <person name="Bowman C.A."/>
            <person name="Russell D.A."/>
            <person name="Pope W.H."/>
            <person name="Jacobs-Sera D."/>
            <person name="Hendrix R.W."/>
            <person name="Hatfull G.F."/>
        </authorList>
    </citation>
    <scope>NUCLEOTIDE SEQUENCE</scope>
</reference>
<keyword evidence="1" id="KW-0812">Transmembrane</keyword>
<name>A0A2P2C6K4_9ZZZZ</name>
<evidence type="ECO:0000256" key="1">
    <source>
        <dbReference type="SAM" id="Phobius"/>
    </source>
</evidence>
<accession>A0A2P2C6K4</accession>
<evidence type="ECO:0008006" key="3">
    <source>
        <dbReference type="Google" id="ProtNLM"/>
    </source>
</evidence>
<proteinExistence type="predicted"/>
<dbReference type="EMBL" id="CZKA01000038">
    <property type="protein sequence ID" value="CUR57649.1"/>
    <property type="molecule type" value="Genomic_DNA"/>
</dbReference>
<evidence type="ECO:0000313" key="2">
    <source>
        <dbReference type="EMBL" id="CUR57649.1"/>
    </source>
</evidence>
<gene>
    <name evidence="2" type="ORF">NOCA2430017</name>
</gene>
<keyword evidence="1" id="KW-1133">Transmembrane helix</keyword>
<feature type="transmembrane region" description="Helical" evidence="1">
    <location>
        <begin position="12"/>
        <end position="33"/>
    </location>
</feature>